<evidence type="ECO:0000313" key="4">
    <source>
        <dbReference type="Proteomes" id="UP000775872"/>
    </source>
</evidence>
<sequence length="86" mass="9702">MPLQTRIIAAIVGVALAAQAAMFVLWSQRMNKQSQSSDEPGTLPDKESEENKENTPSGPTVNIPRVLMHYDVYRREKRFDGDREAL</sequence>
<reference evidence="3 4" key="2">
    <citation type="submission" date="2021-10" db="EMBL/GenBank/DDBJ databases">
        <authorList>
            <person name="Piombo E."/>
        </authorList>
    </citation>
    <scope>NUCLEOTIDE SEQUENCE [LARGE SCALE GENOMIC DNA]</scope>
</reference>
<proteinExistence type="predicted"/>
<feature type="region of interest" description="Disordered" evidence="1">
    <location>
        <begin position="30"/>
        <end position="62"/>
    </location>
</feature>
<name>A0A9N9Z7U0_9HYPO</name>
<reference evidence="4" key="1">
    <citation type="submission" date="2019-06" db="EMBL/GenBank/DDBJ databases">
        <authorList>
            <person name="Broberg M."/>
        </authorList>
    </citation>
    <scope>NUCLEOTIDE SEQUENCE [LARGE SCALE GENOMIC DNA]</scope>
</reference>
<keyword evidence="2" id="KW-1133">Transmembrane helix</keyword>
<feature type="transmembrane region" description="Helical" evidence="2">
    <location>
        <begin position="6"/>
        <end position="26"/>
    </location>
</feature>
<protein>
    <submittedName>
        <fullName evidence="3">Uncharacterized protein</fullName>
    </submittedName>
</protein>
<gene>
    <name evidence="3" type="ORF">CSOL1703_00002509</name>
</gene>
<accession>A0A9N9Z7U0</accession>
<comment type="caution">
    <text evidence="3">The sequence shown here is derived from an EMBL/GenBank/DDBJ whole genome shotgun (WGS) entry which is preliminary data.</text>
</comment>
<evidence type="ECO:0000256" key="1">
    <source>
        <dbReference type="SAM" id="MobiDB-lite"/>
    </source>
</evidence>
<feature type="compositionally biased region" description="Polar residues" evidence="1">
    <location>
        <begin position="30"/>
        <end position="39"/>
    </location>
</feature>
<keyword evidence="4" id="KW-1185">Reference proteome</keyword>
<keyword evidence="2" id="KW-0812">Transmembrane</keyword>
<dbReference type="EMBL" id="CABFOC020000035">
    <property type="protein sequence ID" value="CAH0050536.1"/>
    <property type="molecule type" value="Genomic_DNA"/>
</dbReference>
<dbReference type="OrthoDB" id="10468530at2759"/>
<evidence type="ECO:0000256" key="2">
    <source>
        <dbReference type="SAM" id="Phobius"/>
    </source>
</evidence>
<keyword evidence="2" id="KW-0472">Membrane</keyword>
<organism evidence="3 4">
    <name type="scientific">Clonostachys solani</name>
    <dbReference type="NCBI Taxonomy" id="160281"/>
    <lineage>
        <taxon>Eukaryota</taxon>
        <taxon>Fungi</taxon>
        <taxon>Dikarya</taxon>
        <taxon>Ascomycota</taxon>
        <taxon>Pezizomycotina</taxon>
        <taxon>Sordariomycetes</taxon>
        <taxon>Hypocreomycetidae</taxon>
        <taxon>Hypocreales</taxon>
        <taxon>Bionectriaceae</taxon>
        <taxon>Clonostachys</taxon>
    </lineage>
</organism>
<evidence type="ECO:0000313" key="3">
    <source>
        <dbReference type="EMBL" id="CAH0050536.1"/>
    </source>
</evidence>
<dbReference type="AlphaFoldDB" id="A0A9N9Z7U0"/>
<feature type="compositionally biased region" description="Basic and acidic residues" evidence="1">
    <location>
        <begin position="44"/>
        <end position="53"/>
    </location>
</feature>
<dbReference type="Proteomes" id="UP000775872">
    <property type="component" value="Unassembled WGS sequence"/>
</dbReference>